<proteinExistence type="predicted"/>
<accession>A0A0B6Z7G7</accession>
<evidence type="ECO:0000313" key="1">
    <source>
        <dbReference type="EMBL" id="CEK64438.1"/>
    </source>
</evidence>
<gene>
    <name evidence="1" type="primary">ORF51776</name>
</gene>
<organism evidence="1">
    <name type="scientific">Arion vulgaris</name>
    <dbReference type="NCBI Taxonomy" id="1028688"/>
    <lineage>
        <taxon>Eukaryota</taxon>
        <taxon>Metazoa</taxon>
        <taxon>Spiralia</taxon>
        <taxon>Lophotrochozoa</taxon>
        <taxon>Mollusca</taxon>
        <taxon>Gastropoda</taxon>
        <taxon>Heterobranchia</taxon>
        <taxon>Euthyneura</taxon>
        <taxon>Panpulmonata</taxon>
        <taxon>Eupulmonata</taxon>
        <taxon>Stylommatophora</taxon>
        <taxon>Helicina</taxon>
        <taxon>Arionoidea</taxon>
        <taxon>Arionidae</taxon>
        <taxon>Arion</taxon>
    </lineage>
</organism>
<sequence>MHYCSFAKSVGIETRRKVLFSGNTFKLTARCWQRPSPSHSLYQTLRQSGYRGP</sequence>
<dbReference type="AlphaFoldDB" id="A0A0B6Z7G7"/>
<feature type="non-terminal residue" evidence="1">
    <location>
        <position position="53"/>
    </location>
</feature>
<dbReference type="EMBL" id="HACG01017573">
    <property type="protein sequence ID" value="CEK64438.1"/>
    <property type="molecule type" value="Transcribed_RNA"/>
</dbReference>
<reference evidence="1" key="1">
    <citation type="submission" date="2014-12" db="EMBL/GenBank/DDBJ databases">
        <title>Insight into the proteome of Arion vulgaris.</title>
        <authorList>
            <person name="Aradska J."/>
            <person name="Bulat T."/>
            <person name="Smidak R."/>
            <person name="Sarate P."/>
            <person name="Gangsoo J."/>
            <person name="Sialana F."/>
            <person name="Bilban M."/>
            <person name="Lubec G."/>
        </authorList>
    </citation>
    <scope>NUCLEOTIDE SEQUENCE</scope>
    <source>
        <tissue evidence="1">Skin</tissue>
    </source>
</reference>
<protein>
    <submittedName>
        <fullName evidence="1">Uncharacterized protein</fullName>
    </submittedName>
</protein>
<name>A0A0B6Z7G7_9EUPU</name>